<dbReference type="CDD" id="cd16917">
    <property type="entry name" value="HATPase_UhpB-NarQ-NarX-like"/>
    <property type="match status" value="1"/>
</dbReference>
<dbReference type="Gene3D" id="1.20.5.1930">
    <property type="match status" value="1"/>
</dbReference>
<dbReference type="PANTHER" id="PTHR24421:SF10">
    <property type="entry name" value="NITRATE_NITRITE SENSOR PROTEIN NARQ"/>
    <property type="match status" value="1"/>
</dbReference>
<evidence type="ECO:0000256" key="6">
    <source>
        <dbReference type="ARBA" id="ARBA00022777"/>
    </source>
</evidence>
<evidence type="ECO:0000256" key="3">
    <source>
        <dbReference type="ARBA" id="ARBA00022553"/>
    </source>
</evidence>
<evidence type="ECO:0000256" key="2">
    <source>
        <dbReference type="ARBA" id="ARBA00012438"/>
    </source>
</evidence>
<feature type="transmembrane region" description="Helical" evidence="10">
    <location>
        <begin position="51"/>
        <end position="71"/>
    </location>
</feature>
<dbReference type="PANTHER" id="PTHR24421">
    <property type="entry name" value="NITRATE/NITRITE SENSOR PROTEIN NARX-RELATED"/>
    <property type="match status" value="1"/>
</dbReference>
<dbReference type="Pfam" id="PF23539">
    <property type="entry name" value="DUF7134"/>
    <property type="match status" value="1"/>
</dbReference>
<dbReference type="InterPro" id="IPR050482">
    <property type="entry name" value="Sensor_HK_TwoCompSys"/>
</dbReference>
<name>A0ABV8F4N0_9ACTN</name>
<feature type="domain" description="Histidine kinase" evidence="11">
    <location>
        <begin position="319"/>
        <end position="412"/>
    </location>
</feature>
<keyword evidence="3" id="KW-0597">Phosphoprotein</keyword>
<evidence type="ECO:0000256" key="7">
    <source>
        <dbReference type="ARBA" id="ARBA00022840"/>
    </source>
</evidence>
<dbReference type="InterPro" id="IPR055558">
    <property type="entry name" value="DUF7134"/>
</dbReference>
<dbReference type="Pfam" id="PF02518">
    <property type="entry name" value="HATPase_c"/>
    <property type="match status" value="1"/>
</dbReference>
<comment type="caution">
    <text evidence="12">The sequence shown here is derived from an EMBL/GenBank/DDBJ whole genome shotgun (WGS) entry which is preliminary data.</text>
</comment>
<feature type="compositionally biased region" description="Low complexity" evidence="9">
    <location>
        <begin position="262"/>
        <end position="277"/>
    </location>
</feature>
<keyword evidence="10" id="KW-0472">Membrane</keyword>
<dbReference type="RefSeq" id="WP_386192943.1">
    <property type="nucleotide sequence ID" value="NZ_JBHSBC010000032.1"/>
</dbReference>
<sequence length="419" mass="44782">MFGRLLDWSRRHPGAVDALWLVPFAAISVANGWFVANLTGSGARSVPWPGVVTGPWAILVFGLMVSVPLLWLRRHPLGVFAAVSLGSFLQWLAGVDPLAFNVSVLIAMYAVAARRLLRWAVAAGLVAELGLALSFGRLVTYPDFVSWASLSVFVVAIWIAGIYANTRRRYLLSLEERAVRAEYERDQQVRLAAAAERTRIARELHDVVAHNVSVIIVQADGAGYAIDNDPEQAREAMRAISYTGRQALAEMRRMVGVLRTDGVSGAGSAEKGSAGQGRAEEYAPQPSLSQLDDLVAQVCASGVPVELRVTGPAQGLPEGEQLTVYRIVQEALTNTLKHGGPGSSAVVEMEYGPRELLVRVTDDGRGAAAPRSVDGHGLVGMRERAAMFGGSVEAGPRPGGGFRVTARLPIGEMGRSRAA</sequence>
<reference evidence="13" key="1">
    <citation type="journal article" date="2019" name="Int. J. Syst. Evol. Microbiol.">
        <title>The Global Catalogue of Microorganisms (GCM) 10K type strain sequencing project: providing services to taxonomists for standard genome sequencing and annotation.</title>
        <authorList>
            <consortium name="The Broad Institute Genomics Platform"/>
            <consortium name="The Broad Institute Genome Sequencing Center for Infectious Disease"/>
            <person name="Wu L."/>
            <person name="Ma J."/>
        </authorList>
    </citation>
    <scope>NUCLEOTIDE SEQUENCE [LARGE SCALE GENOMIC DNA]</scope>
    <source>
        <strain evidence="13">TBRC 7912</strain>
    </source>
</reference>
<feature type="transmembrane region" description="Helical" evidence="10">
    <location>
        <begin position="144"/>
        <end position="164"/>
    </location>
</feature>
<keyword evidence="10" id="KW-1133">Transmembrane helix</keyword>
<feature type="transmembrane region" description="Helical" evidence="10">
    <location>
        <begin position="119"/>
        <end position="138"/>
    </location>
</feature>
<feature type="transmembrane region" description="Helical" evidence="10">
    <location>
        <begin position="20"/>
        <end position="39"/>
    </location>
</feature>
<keyword evidence="8" id="KW-0902">Two-component regulatory system</keyword>
<organism evidence="12 13">
    <name type="scientific">Streptosporangium jomthongense</name>
    <dbReference type="NCBI Taxonomy" id="1193683"/>
    <lineage>
        <taxon>Bacteria</taxon>
        <taxon>Bacillati</taxon>
        <taxon>Actinomycetota</taxon>
        <taxon>Actinomycetes</taxon>
        <taxon>Streptosporangiales</taxon>
        <taxon>Streptosporangiaceae</taxon>
        <taxon>Streptosporangium</taxon>
    </lineage>
</organism>
<evidence type="ECO:0000256" key="9">
    <source>
        <dbReference type="SAM" id="MobiDB-lite"/>
    </source>
</evidence>
<evidence type="ECO:0000256" key="5">
    <source>
        <dbReference type="ARBA" id="ARBA00022741"/>
    </source>
</evidence>
<dbReference type="EMBL" id="JBHSBC010000032">
    <property type="protein sequence ID" value="MFC3983639.1"/>
    <property type="molecule type" value="Genomic_DNA"/>
</dbReference>
<keyword evidence="13" id="KW-1185">Reference proteome</keyword>
<evidence type="ECO:0000313" key="12">
    <source>
        <dbReference type="EMBL" id="MFC3983639.1"/>
    </source>
</evidence>
<dbReference type="Pfam" id="PF07730">
    <property type="entry name" value="HisKA_3"/>
    <property type="match status" value="1"/>
</dbReference>
<keyword evidence="7" id="KW-0067">ATP-binding</keyword>
<accession>A0ABV8F4N0</accession>
<evidence type="ECO:0000313" key="13">
    <source>
        <dbReference type="Proteomes" id="UP001595698"/>
    </source>
</evidence>
<keyword evidence="5" id="KW-0547">Nucleotide-binding</keyword>
<keyword evidence="6 12" id="KW-0418">Kinase</keyword>
<feature type="transmembrane region" description="Helical" evidence="10">
    <location>
        <begin position="91"/>
        <end position="112"/>
    </location>
</feature>
<dbReference type="GO" id="GO:0016301">
    <property type="term" value="F:kinase activity"/>
    <property type="evidence" value="ECO:0007669"/>
    <property type="project" value="UniProtKB-KW"/>
</dbReference>
<dbReference type="SMART" id="SM00387">
    <property type="entry name" value="HATPase_c"/>
    <property type="match status" value="1"/>
</dbReference>
<gene>
    <name evidence="12" type="ORF">ACFOYY_26160</name>
</gene>
<evidence type="ECO:0000256" key="1">
    <source>
        <dbReference type="ARBA" id="ARBA00000085"/>
    </source>
</evidence>
<evidence type="ECO:0000256" key="8">
    <source>
        <dbReference type="ARBA" id="ARBA00023012"/>
    </source>
</evidence>
<dbReference type="InterPro" id="IPR005467">
    <property type="entry name" value="His_kinase_dom"/>
</dbReference>
<comment type="catalytic activity">
    <reaction evidence="1">
        <text>ATP + protein L-histidine = ADP + protein N-phospho-L-histidine.</text>
        <dbReference type="EC" id="2.7.13.3"/>
    </reaction>
</comment>
<dbReference type="PROSITE" id="PS50109">
    <property type="entry name" value="HIS_KIN"/>
    <property type="match status" value="1"/>
</dbReference>
<evidence type="ECO:0000256" key="4">
    <source>
        <dbReference type="ARBA" id="ARBA00022679"/>
    </source>
</evidence>
<dbReference type="InterPro" id="IPR011712">
    <property type="entry name" value="Sig_transdc_His_kin_sub3_dim/P"/>
</dbReference>
<keyword evidence="4" id="KW-0808">Transferase</keyword>
<dbReference type="InterPro" id="IPR036890">
    <property type="entry name" value="HATPase_C_sf"/>
</dbReference>
<dbReference type="Proteomes" id="UP001595698">
    <property type="component" value="Unassembled WGS sequence"/>
</dbReference>
<proteinExistence type="predicted"/>
<dbReference type="SUPFAM" id="SSF55874">
    <property type="entry name" value="ATPase domain of HSP90 chaperone/DNA topoisomerase II/histidine kinase"/>
    <property type="match status" value="1"/>
</dbReference>
<keyword evidence="10" id="KW-0812">Transmembrane</keyword>
<protein>
    <recommendedName>
        <fullName evidence="2">histidine kinase</fullName>
        <ecNumber evidence="2">2.7.13.3</ecNumber>
    </recommendedName>
</protein>
<dbReference type="Gene3D" id="3.30.565.10">
    <property type="entry name" value="Histidine kinase-like ATPase, C-terminal domain"/>
    <property type="match status" value="1"/>
</dbReference>
<dbReference type="InterPro" id="IPR003594">
    <property type="entry name" value="HATPase_dom"/>
</dbReference>
<feature type="region of interest" description="Disordered" evidence="9">
    <location>
        <begin position="262"/>
        <end position="285"/>
    </location>
</feature>
<dbReference type="EC" id="2.7.13.3" evidence="2"/>
<evidence type="ECO:0000259" key="11">
    <source>
        <dbReference type="PROSITE" id="PS50109"/>
    </source>
</evidence>
<evidence type="ECO:0000256" key="10">
    <source>
        <dbReference type="SAM" id="Phobius"/>
    </source>
</evidence>